<gene>
    <name evidence="1" type="ORF">OKIOD_LOCUS14230</name>
</gene>
<dbReference type="EMBL" id="OU015567">
    <property type="protein sequence ID" value="CAG5111131.1"/>
    <property type="molecule type" value="Genomic_DNA"/>
</dbReference>
<dbReference type="SUPFAM" id="SSF47473">
    <property type="entry name" value="EF-hand"/>
    <property type="match status" value="1"/>
</dbReference>
<accession>A0ABN7T3R3</accession>
<reference evidence="1 2" key="1">
    <citation type="submission" date="2021-04" db="EMBL/GenBank/DDBJ databases">
        <authorList>
            <person name="Bliznina A."/>
        </authorList>
    </citation>
    <scope>NUCLEOTIDE SEQUENCE [LARGE SCALE GENOMIC DNA]</scope>
</reference>
<organism evidence="1 2">
    <name type="scientific">Oikopleura dioica</name>
    <name type="common">Tunicate</name>
    <dbReference type="NCBI Taxonomy" id="34765"/>
    <lineage>
        <taxon>Eukaryota</taxon>
        <taxon>Metazoa</taxon>
        <taxon>Chordata</taxon>
        <taxon>Tunicata</taxon>
        <taxon>Appendicularia</taxon>
        <taxon>Copelata</taxon>
        <taxon>Oikopleuridae</taxon>
        <taxon>Oikopleura</taxon>
    </lineage>
</organism>
<dbReference type="Gene3D" id="1.10.238.10">
    <property type="entry name" value="EF-hand"/>
    <property type="match status" value="1"/>
</dbReference>
<sequence length="134" mass="15499">MTKIADLTNAYVEIFNKHADKDRTLSKEGLRKIIKEASEPFDSEGLLSALMDELEEGLEGKISFEEFIECMGAIIMVFALIRERPGDLTDIPRFPPGRDAEITHYSQEETKEKMKEEAMRKVRKYIARIFGRRK</sequence>
<evidence type="ECO:0000313" key="2">
    <source>
        <dbReference type="Proteomes" id="UP001158576"/>
    </source>
</evidence>
<proteinExistence type="predicted"/>
<dbReference type="Proteomes" id="UP001158576">
    <property type="component" value="Chromosome 2"/>
</dbReference>
<evidence type="ECO:0000313" key="1">
    <source>
        <dbReference type="EMBL" id="CAG5111131.1"/>
    </source>
</evidence>
<dbReference type="InterPro" id="IPR011992">
    <property type="entry name" value="EF-hand-dom_pair"/>
</dbReference>
<name>A0ABN7T3R3_OIKDI</name>
<protein>
    <submittedName>
        <fullName evidence="1">Oidioi.mRNA.OKI2018_I69.chr2.g5465.t1.cds</fullName>
    </submittedName>
</protein>
<keyword evidence="2" id="KW-1185">Reference proteome</keyword>